<sequence>MRTGASPGKFCDDFDEHLSFLHLDTFMEGLDGVVGPDGHGPLGKDPTGVDPGVDYEDGGTGDLDSVVQSIAG</sequence>
<feature type="region of interest" description="Disordered" evidence="1">
    <location>
        <begin position="32"/>
        <end position="63"/>
    </location>
</feature>
<protein>
    <submittedName>
        <fullName evidence="2">Uncharacterized protein</fullName>
    </submittedName>
</protein>
<evidence type="ECO:0000256" key="1">
    <source>
        <dbReference type="SAM" id="MobiDB-lite"/>
    </source>
</evidence>
<reference evidence="2" key="1">
    <citation type="submission" date="2013-12" db="EMBL/GenBank/DDBJ databases">
        <title>A Varibaculum cambriense genome reconstructed from a premature infant gut community with otherwise low bacterial novelty that shifts toward anaerobic metabolism during the third week of life.</title>
        <authorList>
            <person name="Brown C.T."/>
            <person name="Sharon I."/>
            <person name="Thomas B.C."/>
            <person name="Castelle C.J."/>
            <person name="Morowitz M.J."/>
            <person name="Banfield J.F."/>
        </authorList>
    </citation>
    <scope>NUCLEOTIDE SEQUENCE</scope>
</reference>
<name>W1Y8T8_9ZZZZ</name>
<feature type="non-terminal residue" evidence="2">
    <location>
        <position position="72"/>
    </location>
</feature>
<organism evidence="2">
    <name type="scientific">human gut metagenome</name>
    <dbReference type="NCBI Taxonomy" id="408170"/>
    <lineage>
        <taxon>unclassified sequences</taxon>
        <taxon>metagenomes</taxon>
        <taxon>organismal metagenomes</taxon>
    </lineage>
</organism>
<accession>W1Y8T8</accession>
<evidence type="ECO:0000313" key="2">
    <source>
        <dbReference type="EMBL" id="ETJ37564.1"/>
    </source>
</evidence>
<dbReference type="EMBL" id="AZMM01008218">
    <property type="protein sequence ID" value="ETJ37564.1"/>
    <property type="molecule type" value="Genomic_DNA"/>
</dbReference>
<gene>
    <name evidence="2" type="ORF">Q604_UNBC08218G0001</name>
</gene>
<dbReference type="AlphaFoldDB" id="W1Y8T8"/>
<proteinExistence type="predicted"/>
<comment type="caution">
    <text evidence="2">The sequence shown here is derived from an EMBL/GenBank/DDBJ whole genome shotgun (WGS) entry which is preliminary data.</text>
</comment>